<dbReference type="Proteomes" id="UP000319837">
    <property type="component" value="Unassembled WGS sequence"/>
</dbReference>
<name>A0A553SUL1_NIACI</name>
<comment type="caution">
    <text evidence="2">The sequence shown here is derived from an EMBL/GenBank/DDBJ whole genome shotgun (WGS) entry which is preliminary data.</text>
</comment>
<feature type="transmembrane region" description="Helical" evidence="1">
    <location>
        <begin position="42"/>
        <end position="59"/>
    </location>
</feature>
<dbReference type="InterPro" id="IPR025441">
    <property type="entry name" value="DUF4181"/>
</dbReference>
<dbReference type="RefSeq" id="WP_185764064.1">
    <property type="nucleotide sequence ID" value="NZ_RIBP01000001.1"/>
</dbReference>
<evidence type="ECO:0000313" key="3">
    <source>
        <dbReference type="Proteomes" id="UP000319837"/>
    </source>
</evidence>
<feature type="transmembrane region" description="Helical" evidence="1">
    <location>
        <begin position="94"/>
        <end position="115"/>
    </location>
</feature>
<protein>
    <submittedName>
        <fullName evidence="2">DUF4181 domain-containing protein</fullName>
    </submittedName>
</protein>
<proteinExistence type="predicted"/>
<dbReference type="Pfam" id="PF13789">
    <property type="entry name" value="DUF4181"/>
    <property type="match status" value="1"/>
</dbReference>
<dbReference type="AlphaFoldDB" id="A0A553SUL1"/>
<keyword evidence="1" id="KW-0812">Transmembrane</keyword>
<gene>
    <name evidence="2" type="ORF">CEQ21_01670</name>
</gene>
<sequence length="119" mass="14207">MLIALYCLIFLLEKGINKLFGVKKKQVSETSGKKVDQWGRRIILMLFLCTIPIYSFYTISETTFIKWYWIFYLTALLGFQSMMEWKYLKNSKQYLTTLILLVLGILFLYNLDYFIRLLG</sequence>
<evidence type="ECO:0000256" key="1">
    <source>
        <dbReference type="SAM" id="Phobius"/>
    </source>
</evidence>
<organism evidence="2 3">
    <name type="scientific">Niallia circulans</name>
    <name type="common">Bacillus circulans</name>
    <dbReference type="NCBI Taxonomy" id="1397"/>
    <lineage>
        <taxon>Bacteria</taxon>
        <taxon>Bacillati</taxon>
        <taxon>Bacillota</taxon>
        <taxon>Bacilli</taxon>
        <taxon>Bacillales</taxon>
        <taxon>Bacillaceae</taxon>
        <taxon>Niallia</taxon>
    </lineage>
</organism>
<accession>A0A553SUL1</accession>
<keyword evidence="1" id="KW-0472">Membrane</keyword>
<dbReference type="EMBL" id="RIBP01000001">
    <property type="protein sequence ID" value="TRZ40681.1"/>
    <property type="molecule type" value="Genomic_DNA"/>
</dbReference>
<evidence type="ECO:0000313" key="2">
    <source>
        <dbReference type="EMBL" id="TRZ40681.1"/>
    </source>
</evidence>
<reference evidence="3" key="1">
    <citation type="submission" date="2018-10" db="EMBL/GenBank/DDBJ databases">
        <title>FDA dAtabase for Regulatory Grade micrObial Sequences (FDA-ARGOS): Supporting development and validation of Infectious Disease Dx tests.</title>
        <authorList>
            <person name="Minogue T."/>
            <person name="Wolcott M."/>
            <person name="Wasieloski L."/>
            <person name="Aguilar W."/>
            <person name="Moore D."/>
            <person name="Tallon L."/>
            <person name="Sadzewicz L."/>
            <person name="Sengamalay N."/>
            <person name="Ott S."/>
            <person name="Godinez A."/>
            <person name="Nagaraj S."/>
            <person name="Vavikolanu K."/>
            <person name="Vyas G."/>
            <person name="Nadendla S."/>
            <person name="George J."/>
            <person name="Sichtig H."/>
        </authorList>
    </citation>
    <scope>NUCLEOTIDE SEQUENCE [LARGE SCALE GENOMIC DNA]</scope>
    <source>
        <strain evidence="3">FDAARGOS_343</strain>
    </source>
</reference>
<keyword evidence="1" id="KW-1133">Transmembrane helix</keyword>
<feature type="transmembrane region" description="Helical" evidence="1">
    <location>
        <begin position="65"/>
        <end position="82"/>
    </location>
</feature>